<feature type="binding site" evidence="6">
    <location>
        <position position="276"/>
    </location>
    <ligand>
        <name>S-adenosyl-L-methionine</name>
        <dbReference type="ChEBI" id="CHEBI:59789"/>
    </ligand>
</feature>
<keyword evidence="10" id="KW-1185">Reference proteome</keyword>
<keyword evidence="1" id="KW-0004">4Fe-4S</keyword>
<dbReference type="PANTHER" id="PTHR11061">
    <property type="entry name" value="RNA M5U METHYLTRANSFERASE"/>
    <property type="match status" value="1"/>
</dbReference>
<accession>A0A432XQG9</accession>
<dbReference type="GO" id="GO:0051539">
    <property type="term" value="F:4 iron, 4 sulfur cluster binding"/>
    <property type="evidence" value="ECO:0007669"/>
    <property type="project" value="UniProtKB-KW"/>
</dbReference>
<evidence type="ECO:0000256" key="4">
    <source>
        <dbReference type="ARBA" id="ARBA00022691"/>
    </source>
</evidence>
<keyword evidence="1" id="KW-0479">Metal-binding</keyword>
<dbReference type="PROSITE" id="PS51687">
    <property type="entry name" value="SAM_MT_RNA_M5U"/>
    <property type="match status" value="1"/>
</dbReference>
<keyword evidence="3 6" id="KW-0808">Transferase</keyword>
<feature type="binding site" evidence="6">
    <location>
        <position position="373"/>
    </location>
    <ligand>
        <name>S-adenosyl-L-methionine</name>
        <dbReference type="ChEBI" id="CHEBI:59789"/>
    </ligand>
</feature>
<evidence type="ECO:0000256" key="6">
    <source>
        <dbReference type="PROSITE-ProRule" id="PRU01024"/>
    </source>
</evidence>
<reference evidence="10" key="1">
    <citation type="journal article" date="2018" name="Front. Microbiol.">
        <title>Genome-Based Analysis Reveals the Taxonomy and Diversity of the Family Idiomarinaceae.</title>
        <authorList>
            <person name="Liu Y."/>
            <person name="Lai Q."/>
            <person name="Shao Z."/>
        </authorList>
    </citation>
    <scope>NUCLEOTIDE SEQUENCE [LARGE SCALE GENOMIC DNA]</scope>
    <source>
        <strain evidence="10">SW15</strain>
    </source>
</reference>
<keyword evidence="4 6" id="KW-0949">S-adenosyl-L-methionine</keyword>
<dbReference type="Proteomes" id="UP000286678">
    <property type="component" value="Unassembled WGS sequence"/>
</dbReference>
<dbReference type="RefSeq" id="WP_126832719.1">
    <property type="nucleotide sequence ID" value="NZ_PIPT01000001.1"/>
</dbReference>
<dbReference type="InterPro" id="IPR030390">
    <property type="entry name" value="MeTrfase_TrmA_AS"/>
</dbReference>
<dbReference type="Gene3D" id="2.40.50.1070">
    <property type="match status" value="1"/>
</dbReference>
<dbReference type="InterPro" id="IPR029063">
    <property type="entry name" value="SAM-dependent_MTases_sf"/>
</dbReference>
<dbReference type="Pfam" id="PF05958">
    <property type="entry name" value="tRNA_U5-meth_tr"/>
    <property type="match status" value="2"/>
</dbReference>
<evidence type="ECO:0000313" key="10">
    <source>
        <dbReference type="Proteomes" id="UP000286678"/>
    </source>
</evidence>
<evidence type="ECO:0000256" key="7">
    <source>
        <dbReference type="PROSITE-ProRule" id="PRU10015"/>
    </source>
</evidence>
<evidence type="ECO:0000256" key="2">
    <source>
        <dbReference type="ARBA" id="ARBA00022603"/>
    </source>
</evidence>
<dbReference type="AlphaFoldDB" id="A0A432XQG9"/>
<dbReference type="GO" id="GO:0070475">
    <property type="term" value="P:rRNA base methylation"/>
    <property type="evidence" value="ECO:0007669"/>
    <property type="project" value="TreeGrafter"/>
</dbReference>
<feature type="binding site" evidence="6">
    <location>
        <position position="326"/>
    </location>
    <ligand>
        <name>S-adenosyl-L-methionine</name>
        <dbReference type="ChEBI" id="CHEBI:59789"/>
    </ligand>
</feature>
<dbReference type="OrthoDB" id="9804590at2"/>
<feature type="active site" description="Nucleophile" evidence="6">
    <location>
        <position position="399"/>
    </location>
</feature>
<evidence type="ECO:0000313" key="9">
    <source>
        <dbReference type="EMBL" id="RUO50932.1"/>
    </source>
</evidence>
<keyword evidence="5" id="KW-0411">Iron-sulfur</keyword>
<protein>
    <submittedName>
        <fullName evidence="9">23S rRNA (Uracil(1939)-C(5))-methyltransferase RlmD</fullName>
    </submittedName>
</protein>
<dbReference type="PROSITE" id="PS01231">
    <property type="entry name" value="TRMA_2"/>
    <property type="match status" value="1"/>
</dbReference>
<dbReference type="InterPro" id="IPR010280">
    <property type="entry name" value="U5_MeTrfase_fam"/>
</dbReference>
<dbReference type="GO" id="GO:0070041">
    <property type="term" value="F:rRNA (uridine-C5-)-methyltransferase activity"/>
    <property type="evidence" value="ECO:0007669"/>
    <property type="project" value="TreeGrafter"/>
</dbReference>
<evidence type="ECO:0000256" key="5">
    <source>
        <dbReference type="ARBA" id="ARBA00023014"/>
    </source>
</evidence>
<comment type="caution">
    <text evidence="9">The sequence shown here is derived from an EMBL/GenBank/DDBJ whole genome shotgun (WGS) entry which is preliminary data.</text>
</comment>
<evidence type="ECO:0000256" key="1">
    <source>
        <dbReference type="ARBA" id="ARBA00022485"/>
    </source>
</evidence>
<proteinExistence type="inferred from homology"/>
<name>A0A432XQG9_9GAMM</name>
<dbReference type="EMBL" id="PIPT01000001">
    <property type="protein sequence ID" value="RUO50932.1"/>
    <property type="molecule type" value="Genomic_DNA"/>
</dbReference>
<dbReference type="Gene3D" id="3.40.50.150">
    <property type="entry name" value="Vaccinia Virus protein VP39"/>
    <property type="match status" value="1"/>
</dbReference>
<dbReference type="CDD" id="cd02440">
    <property type="entry name" value="AdoMet_MTases"/>
    <property type="match status" value="1"/>
</dbReference>
<gene>
    <name evidence="9" type="ORF">CWE21_02225</name>
</gene>
<feature type="region of interest" description="Disordered" evidence="8">
    <location>
        <begin position="1"/>
        <end position="22"/>
    </location>
</feature>
<sequence length="443" mass="49418">MAQFYSTRKPQQRKASRPASPLTQQTVVGLDHQGRGVVRGKSGVRFVHGALPGEVIDLQPQGKYEANLLTLHQAAEDRVSPPCPYYDKCGGCDLQHLALPAQRRHKQQVVSELLMKFAGITAQHWLEPLVAEAWAYRRRLRLATHWDAKRRRLRLGLRARASKEIVEMDTCAIAQAELNQLLPALRAFLPTLALVNMLGHVELLQTNQVMVILRLKSQPSQADKAALKQFAQEQKVAVWLHCGDMAATPEALVNNLPPRYESVGAELDFQPGDFLQAHAELNQLMVAQALSWLAPAPDEKILELYAGSGNFTIPMALQGAQVTAIEGVPSMVQRLQQNAARYGVTLDAAHADLEQDWQAYAWAHQGFNKVLLDPARAGAPHAIHEVARRQPQRVIYISCAPDTLARDAKVLAAADYQLRQAQIIDMFPQTHHIECLMWFEREA</sequence>
<dbReference type="NCBIfam" id="TIGR00479">
    <property type="entry name" value="rumA"/>
    <property type="match status" value="1"/>
</dbReference>
<dbReference type="InterPro" id="IPR030391">
    <property type="entry name" value="MeTrfase_TrmA_CS"/>
</dbReference>
<keyword evidence="2 6" id="KW-0489">Methyltransferase</keyword>
<feature type="active site" evidence="7">
    <location>
        <position position="399"/>
    </location>
</feature>
<evidence type="ECO:0000256" key="3">
    <source>
        <dbReference type="ARBA" id="ARBA00022679"/>
    </source>
</evidence>
<evidence type="ECO:0000256" key="8">
    <source>
        <dbReference type="SAM" id="MobiDB-lite"/>
    </source>
</evidence>
<feature type="binding site" evidence="6">
    <location>
        <position position="305"/>
    </location>
    <ligand>
        <name>S-adenosyl-L-methionine</name>
        <dbReference type="ChEBI" id="CHEBI:59789"/>
    </ligand>
</feature>
<dbReference type="PANTHER" id="PTHR11061:SF49">
    <property type="entry name" value="23S RRNA (URACIL(1939)-C(5))-METHYLTRANSFERASE RLMD"/>
    <property type="match status" value="1"/>
</dbReference>
<comment type="similarity">
    <text evidence="6">Belongs to the class I-like SAM-binding methyltransferase superfamily. RNA M5U methyltransferase family.</text>
</comment>
<dbReference type="InterPro" id="IPR012340">
    <property type="entry name" value="NA-bd_OB-fold"/>
</dbReference>
<keyword evidence="1" id="KW-0408">Iron</keyword>
<dbReference type="Gene3D" id="2.40.50.140">
    <property type="entry name" value="Nucleic acid-binding proteins"/>
    <property type="match status" value="1"/>
</dbReference>
<dbReference type="SUPFAM" id="SSF50249">
    <property type="entry name" value="Nucleic acid-binding proteins"/>
    <property type="match status" value="1"/>
</dbReference>
<dbReference type="SUPFAM" id="SSF53335">
    <property type="entry name" value="S-adenosyl-L-methionine-dependent methyltransferases"/>
    <property type="match status" value="1"/>
</dbReference>
<organism evidence="9 10">
    <name type="scientific">Pseudidiomarina aquimaris</name>
    <dbReference type="NCBI Taxonomy" id="641841"/>
    <lineage>
        <taxon>Bacteria</taxon>
        <taxon>Pseudomonadati</taxon>
        <taxon>Pseudomonadota</taxon>
        <taxon>Gammaproteobacteria</taxon>
        <taxon>Alteromonadales</taxon>
        <taxon>Idiomarinaceae</taxon>
        <taxon>Pseudidiomarina</taxon>
    </lineage>
</organism>
<dbReference type="PROSITE" id="PS01230">
    <property type="entry name" value="TRMA_1"/>
    <property type="match status" value="1"/>
</dbReference>